<evidence type="ECO:0000256" key="4">
    <source>
        <dbReference type="ARBA" id="ARBA00023163"/>
    </source>
</evidence>
<dbReference type="Pfam" id="PF13185">
    <property type="entry name" value="GAF_2"/>
    <property type="match status" value="1"/>
</dbReference>
<dbReference type="SUPFAM" id="SSF55781">
    <property type="entry name" value="GAF domain-like"/>
    <property type="match status" value="1"/>
</dbReference>
<dbReference type="RefSeq" id="WP_133435320.1">
    <property type="nucleotide sequence ID" value="NZ_JAUFSA010000001.1"/>
</dbReference>
<keyword evidence="2" id="KW-0418">Kinase</keyword>
<accession>A0A4V3AXY8</accession>
<dbReference type="PROSITE" id="PS50921">
    <property type="entry name" value="ANTAR"/>
    <property type="match status" value="1"/>
</dbReference>
<name>A0A4V3AXY8_9MYCO</name>
<proteinExistence type="predicted"/>
<evidence type="ECO:0000313" key="7">
    <source>
        <dbReference type="Proteomes" id="UP001229081"/>
    </source>
</evidence>
<gene>
    <name evidence="6" type="ORF">QXL92_13445</name>
</gene>
<keyword evidence="4" id="KW-0804">Transcription</keyword>
<feature type="domain" description="ANTAR" evidence="5">
    <location>
        <begin position="163"/>
        <end position="224"/>
    </location>
</feature>
<dbReference type="InterPro" id="IPR036388">
    <property type="entry name" value="WH-like_DNA-bd_sf"/>
</dbReference>
<comment type="caution">
    <text evidence="6">The sequence shown here is derived from an EMBL/GenBank/DDBJ whole genome shotgun (WGS) entry which is preliminary data.</text>
</comment>
<protein>
    <submittedName>
        <fullName evidence="6">GAF and ANTAR domain-containing protein</fullName>
    </submittedName>
</protein>
<dbReference type="GO" id="GO:0003723">
    <property type="term" value="F:RNA binding"/>
    <property type="evidence" value="ECO:0007669"/>
    <property type="project" value="InterPro"/>
</dbReference>
<dbReference type="PIRSF" id="PIRSF036625">
    <property type="entry name" value="GAF_ANTAR"/>
    <property type="match status" value="1"/>
</dbReference>
<reference evidence="6" key="1">
    <citation type="submission" date="2023-06" db="EMBL/GenBank/DDBJ databases">
        <title>Identification of two novel mycobacterium reveal diversities and complexities of Mycobacterium gordonae clade.</title>
        <authorList>
            <person name="Matsumoto Y."/>
            <person name="Nakamura S."/>
            <person name="Motooka D."/>
            <person name="Fukushima K."/>
        </authorList>
    </citation>
    <scope>NUCLEOTIDE SEQUENCE</scope>
    <source>
        <strain evidence="6">TY812</strain>
    </source>
</reference>
<sequence>MATPPPAADDLAHLLGTLAVELEGHSDPEEVLREIVRSSVEIVPGARWAGISYLEGDRIESRVPTDRLVAELDALQTTLDGGPCLSALREHHTVKIDDMAIERRWPRFAEAALHRGVRSLLSFRLFVRRGSLGALNLYGGETNVFDEESILVGEVLAQHASVALARLNSEARFQRALDSRDIIGQAKGLLMQRSNVDGLHAFRMLLKVSQETHTKLVDVAQYLVQAHESGLAQTG</sequence>
<organism evidence="6 7">
    <name type="scientific">Mycobacterium paragordonae</name>
    <dbReference type="NCBI Taxonomy" id="1389713"/>
    <lineage>
        <taxon>Bacteria</taxon>
        <taxon>Bacillati</taxon>
        <taxon>Actinomycetota</taxon>
        <taxon>Actinomycetes</taxon>
        <taxon>Mycobacteriales</taxon>
        <taxon>Mycobacteriaceae</taxon>
        <taxon>Mycobacterium</taxon>
    </lineage>
</organism>
<dbReference type="SMART" id="SM01012">
    <property type="entry name" value="ANTAR"/>
    <property type="match status" value="1"/>
</dbReference>
<evidence type="ECO:0000259" key="5">
    <source>
        <dbReference type="PROSITE" id="PS50921"/>
    </source>
</evidence>
<dbReference type="InterPro" id="IPR029016">
    <property type="entry name" value="GAF-like_dom_sf"/>
</dbReference>
<dbReference type="GO" id="GO:0016301">
    <property type="term" value="F:kinase activity"/>
    <property type="evidence" value="ECO:0007669"/>
    <property type="project" value="UniProtKB-KW"/>
</dbReference>
<keyword evidence="3" id="KW-0805">Transcription regulation</keyword>
<dbReference type="InterPro" id="IPR011006">
    <property type="entry name" value="CheY-like_superfamily"/>
</dbReference>
<dbReference type="InterPro" id="IPR003018">
    <property type="entry name" value="GAF"/>
</dbReference>
<dbReference type="SUPFAM" id="SSF52172">
    <property type="entry name" value="CheY-like"/>
    <property type="match status" value="1"/>
</dbReference>
<dbReference type="InterPro" id="IPR012074">
    <property type="entry name" value="GAF_ANTAR"/>
</dbReference>
<dbReference type="SMART" id="SM00065">
    <property type="entry name" value="GAF"/>
    <property type="match status" value="1"/>
</dbReference>
<dbReference type="Proteomes" id="UP001229081">
    <property type="component" value="Unassembled WGS sequence"/>
</dbReference>
<dbReference type="InterPro" id="IPR005561">
    <property type="entry name" value="ANTAR"/>
</dbReference>
<evidence type="ECO:0000313" key="6">
    <source>
        <dbReference type="EMBL" id="MDP7735747.1"/>
    </source>
</evidence>
<dbReference type="AlphaFoldDB" id="A0A4V3AXY8"/>
<evidence type="ECO:0000256" key="1">
    <source>
        <dbReference type="ARBA" id="ARBA00022679"/>
    </source>
</evidence>
<dbReference type="EMBL" id="JAUFSA010000001">
    <property type="protein sequence ID" value="MDP7735747.1"/>
    <property type="molecule type" value="Genomic_DNA"/>
</dbReference>
<dbReference type="Pfam" id="PF03861">
    <property type="entry name" value="ANTAR"/>
    <property type="match status" value="1"/>
</dbReference>
<evidence type="ECO:0000256" key="2">
    <source>
        <dbReference type="ARBA" id="ARBA00022777"/>
    </source>
</evidence>
<dbReference type="Gene3D" id="3.30.450.40">
    <property type="match status" value="1"/>
</dbReference>
<dbReference type="Gene3D" id="1.10.10.10">
    <property type="entry name" value="Winged helix-like DNA-binding domain superfamily/Winged helix DNA-binding domain"/>
    <property type="match status" value="1"/>
</dbReference>
<keyword evidence="1" id="KW-0808">Transferase</keyword>
<evidence type="ECO:0000256" key="3">
    <source>
        <dbReference type="ARBA" id="ARBA00023015"/>
    </source>
</evidence>